<evidence type="ECO:0000313" key="2">
    <source>
        <dbReference type="Proteomes" id="UP000003477"/>
    </source>
</evidence>
<sequence length="43" mass="4955">MCSGELSNPLPFYPFALYPLNFTLIDARQRGSIFWGKMGFRLV</sequence>
<protein>
    <submittedName>
        <fullName evidence="1">Uncharacterized protein</fullName>
    </submittedName>
</protein>
<accession>G5J1I2</accession>
<organism evidence="1 2">
    <name type="scientific">Crocosphaera watsonii WH 0003</name>
    <dbReference type="NCBI Taxonomy" id="423471"/>
    <lineage>
        <taxon>Bacteria</taxon>
        <taxon>Bacillati</taxon>
        <taxon>Cyanobacteriota</taxon>
        <taxon>Cyanophyceae</taxon>
        <taxon>Oscillatoriophycideae</taxon>
        <taxon>Chroococcales</taxon>
        <taxon>Aphanothecaceae</taxon>
        <taxon>Crocosphaera</taxon>
    </lineage>
</organism>
<gene>
    <name evidence="1" type="ORF">CWATWH0003_1366</name>
</gene>
<reference evidence="1 2" key="1">
    <citation type="journal article" date="2011" name="Front. Microbiol.">
        <title>Two Strains of Crocosphaera watsonii with Highly Conserved Genomes are Distinguished by Strain-Specific Features.</title>
        <authorList>
            <person name="Bench S.R."/>
            <person name="Ilikchyan I.N."/>
            <person name="Tripp H.J."/>
            <person name="Zehr J.P."/>
        </authorList>
    </citation>
    <scope>NUCLEOTIDE SEQUENCE [LARGE SCALE GENOMIC DNA]</scope>
    <source>
        <strain evidence="1 2">WH 0003</strain>
    </source>
</reference>
<name>G5J1I2_CROWT</name>
<evidence type="ECO:0000313" key="1">
    <source>
        <dbReference type="EMBL" id="EHJ13961.1"/>
    </source>
</evidence>
<proteinExistence type="predicted"/>
<comment type="caution">
    <text evidence="1">The sequence shown here is derived from an EMBL/GenBank/DDBJ whole genome shotgun (WGS) entry which is preliminary data.</text>
</comment>
<dbReference type="Proteomes" id="UP000003477">
    <property type="component" value="Unassembled WGS sequence"/>
</dbReference>
<dbReference type="EMBL" id="AESD01000214">
    <property type="protein sequence ID" value="EHJ13961.1"/>
    <property type="molecule type" value="Genomic_DNA"/>
</dbReference>
<dbReference type="AlphaFoldDB" id="G5J1I2"/>